<reference evidence="1 2" key="1">
    <citation type="journal article" date="2019" name="Int. J. Syst. Evol. Microbiol.">
        <title>The Global Catalogue of Microorganisms (GCM) 10K type strain sequencing project: providing services to taxonomists for standard genome sequencing and annotation.</title>
        <authorList>
            <consortium name="The Broad Institute Genomics Platform"/>
            <consortium name="The Broad Institute Genome Sequencing Center for Infectious Disease"/>
            <person name="Wu L."/>
            <person name="Ma J."/>
        </authorList>
    </citation>
    <scope>NUCLEOTIDE SEQUENCE [LARGE SCALE GENOMIC DNA]</scope>
    <source>
        <strain evidence="1 2">JCM 15089</strain>
    </source>
</reference>
<dbReference type="Pfam" id="PF12096">
    <property type="entry name" value="DUF3572"/>
    <property type="match status" value="1"/>
</dbReference>
<dbReference type="EMBL" id="BAAADD010000001">
    <property type="protein sequence ID" value="GAA0556918.1"/>
    <property type="molecule type" value="Genomic_DNA"/>
</dbReference>
<evidence type="ECO:0000313" key="2">
    <source>
        <dbReference type="Proteomes" id="UP001499951"/>
    </source>
</evidence>
<dbReference type="InterPro" id="IPR021955">
    <property type="entry name" value="DUF3572"/>
</dbReference>
<organism evidence="1 2">
    <name type="scientific">Rhizomicrobium electricum</name>
    <dbReference type="NCBI Taxonomy" id="480070"/>
    <lineage>
        <taxon>Bacteria</taxon>
        <taxon>Pseudomonadati</taxon>
        <taxon>Pseudomonadota</taxon>
        <taxon>Alphaproteobacteria</taxon>
        <taxon>Micropepsales</taxon>
        <taxon>Micropepsaceae</taxon>
        <taxon>Rhizomicrobium</taxon>
    </lineage>
</organism>
<protein>
    <recommendedName>
        <fullName evidence="3">DUF3572 family protein</fullName>
    </recommendedName>
</protein>
<keyword evidence="2" id="KW-1185">Reference proteome</keyword>
<accession>A0ABN1E113</accession>
<evidence type="ECO:0008006" key="3">
    <source>
        <dbReference type="Google" id="ProtNLM"/>
    </source>
</evidence>
<sequence>MFELGGNLIRDRLTREHAETIALNGLTFLAGRDEDIERFLRNTGIDADELRRRAADPDMLRAVLEYILAGDATTTDFCAEQKLDPRQLHAANHVLSGAREV</sequence>
<proteinExistence type="predicted"/>
<comment type="caution">
    <text evidence="1">The sequence shown here is derived from an EMBL/GenBank/DDBJ whole genome shotgun (WGS) entry which is preliminary data.</text>
</comment>
<evidence type="ECO:0000313" key="1">
    <source>
        <dbReference type="EMBL" id="GAA0556918.1"/>
    </source>
</evidence>
<name>A0ABN1E113_9PROT</name>
<dbReference type="Proteomes" id="UP001499951">
    <property type="component" value="Unassembled WGS sequence"/>
</dbReference>
<gene>
    <name evidence="1" type="ORF">GCM10008942_01740</name>
</gene>